<dbReference type="SMART" id="SM00422">
    <property type="entry name" value="HTH_MERR"/>
    <property type="match status" value="1"/>
</dbReference>
<dbReference type="AlphaFoldDB" id="A0A221M8J2"/>
<dbReference type="CDD" id="cd01106">
    <property type="entry name" value="HTH_TipAL-Mta"/>
    <property type="match status" value="1"/>
</dbReference>
<evidence type="ECO:0000256" key="1">
    <source>
        <dbReference type="ARBA" id="ARBA00022491"/>
    </source>
</evidence>
<proteinExistence type="predicted"/>
<dbReference type="Pfam" id="PF13649">
    <property type="entry name" value="Methyltransf_25"/>
    <property type="match status" value="1"/>
</dbReference>
<keyword evidence="3" id="KW-0238">DNA-binding</keyword>
<dbReference type="KEGG" id="vne:CFK40_02475"/>
<keyword evidence="1" id="KW-0678">Repressor</keyword>
<dbReference type="InterPro" id="IPR047057">
    <property type="entry name" value="MerR_fam"/>
</dbReference>
<keyword evidence="5" id="KW-0812">Transmembrane</keyword>
<evidence type="ECO:0000313" key="8">
    <source>
        <dbReference type="Proteomes" id="UP000204391"/>
    </source>
</evidence>
<reference evidence="7 8" key="1">
    <citation type="journal article" date="2003" name="Int. J. Syst. Evol. Microbiol.">
        <title>Virgibacillus carmonensis sp. nov., Virgibacillus necropolis sp. nov. and Virgibacillus picturae sp. nov., three novel species isolated from deteriorated mural paintings, transfer of the species of the genus salibacillus to Virgibacillus, as Virgibacillus marismortui comb. nov. and Virgibacillus salexigens comb. nov., and emended description of the genus Virgibacillus.</title>
        <authorList>
            <person name="Heyrman J."/>
            <person name="Logan N.A."/>
            <person name="Busse H.J."/>
            <person name="Balcaen A."/>
            <person name="Lebbe L."/>
            <person name="Rodriguez-Diaz M."/>
            <person name="Swings J."/>
            <person name="De Vos P."/>
        </authorList>
    </citation>
    <scope>NUCLEOTIDE SEQUENCE [LARGE SCALE GENOMIC DNA]</scope>
    <source>
        <strain evidence="7 8">LMG 19488</strain>
    </source>
</reference>
<dbReference type="SUPFAM" id="SSF46955">
    <property type="entry name" value="Putative DNA-binding domain"/>
    <property type="match status" value="1"/>
</dbReference>
<dbReference type="Proteomes" id="UP000204391">
    <property type="component" value="Chromosome"/>
</dbReference>
<keyword evidence="2" id="KW-0805">Transcription regulation</keyword>
<organism evidence="7 8">
    <name type="scientific">Virgibacillus necropolis</name>
    <dbReference type="NCBI Taxonomy" id="163877"/>
    <lineage>
        <taxon>Bacteria</taxon>
        <taxon>Bacillati</taxon>
        <taxon>Bacillota</taxon>
        <taxon>Bacilli</taxon>
        <taxon>Bacillales</taxon>
        <taxon>Bacillaceae</taxon>
        <taxon>Virgibacillus</taxon>
    </lineage>
</organism>
<feature type="transmembrane region" description="Helical" evidence="5">
    <location>
        <begin position="6"/>
        <end position="23"/>
    </location>
</feature>
<keyword evidence="5" id="KW-0472">Membrane</keyword>
<evidence type="ECO:0000313" key="7">
    <source>
        <dbReference type="EMBL" id="ASN03945.1"/>
    </source>
</evidence>
<dbReference type="PANTHER" id="PTHR30204">
    <property type="entry name" value="REDOX-CYCLING DRUG-SENSING TRANSCRIPTIONAL ACTIVATOR SOXR"/>
    <property type="match status" value="1"/>
</dbReference>
<keyword evidence="5" id="KW-1133">Transmembrane helix</keyword>
<feature type="domain" description="HTH merR-type" evidence="6">
    <location>
        <begin position="32"/>
        <end position="98"/>
    </location>
</feature>
<dbReference type="PROSITE" id="PS50937">
    <property type="entry name" value="HTH_MERR_2"/>
    <property type="match status" value="1"/>
</dbReference>
<dbReference type="Gene3D" id="1.10.1660.10">
    <property type="match status" value="1"/>
</dbReference>
<evidence type="ECO:0000256" key="2">
    <source>
        <dbReference type="ARBA" id="ARBA00023015"/>
    </source>
</evidence>
<dbReference type="EMBL" id="CP022437">
    <property type="protein sequence ID" value="ASN03945.1"/>
    <property type="molecule type" value="Genomic_DNA"/>
</dbReference>
<protein>
    <submittedName>
        <fullName evidence="7">Transcriptional regulator</fullName>
    </submittedName>
</protein>
<evidence type="ECO:0000256" key="3">
    <source>
        <dbReference type="ARBA" id="ARBA00023125"/>
    </source>
</evidence>
<dbReference type="InterPro" id="IPR000551">
    <property type="entry name" value="MerR-type_HTH_dom"/>
</dbReference>
<dbReference type="GO" id="GO:0003700">
    <property type="term" value="F:DNA-binding transcription factor activity"/>
    <property type="evidence" value="ECO:0007669"/>
    <property type="project" value="InterPro"/>
</dbReference>
<evidence type="ECO:0000256" key="4">
    <source>
        <dbReference type="ARBA" id="ARBA00023163"/>
    </source>
</evidence>
<dbReference type="SUPFAM" id="SSF53335">
    <property type="entry name" value="S-adenosyl-L-methionine-dependent methyltransferases"/>
    <property type="match status" value="1"/>
</dbReference>
<sequence length="377" mass="43438">MVAPFYYFKFLLYISVTLTFIVGSREMINVYIKEVAKRLNTTPRSIRFYEEKGLIFPEKDVENDYRSFTESDILRLSTILALREIGISISNIGKILQNPEMGMNDYLTIQRSALFEKWIEMKDMIETIDQMMDGTDVDTYSIEEIVMLSQHLKGIKNARKNWEDKWNFDEQAVDYDQNIKMHGYRFNVHEDYEKALSKVVTSISLQPGDISLDIGVGTGNLGAKFLSKSTKVIGVDQSEKMLLICNEKHPNMETRKGHFLALPLLDNQVNNVVSSYALHHLPDSEKVLAFKEMDRVLKDEGQICIVDLMFLNEQHRTKVIGDFHESGNTEAIEAIEDEFYADRSVLVDRLVDNGYHVETHQFNDILSMIYASKGVKK</sequence>
<dbReference type="CDD" id="cd02440">
    <property type="entry name" value="AdoMet_MTases"/>
    <property type="match status" value="1"/>
</dbReference>
<dbReference type="Gene3D" id="3.40.50.150">
    <property type="entry name" value="Vaccinia Virus protein VP39"/>
    <property type="match status" value="1"/>
</dbReference>
<dbReference type="InterPro" id="IPR009061">
    <property type="entry name" value="DNA-bd_dom_put_sf"/>
</dbReference>
<gene>
    <name evidence="7" type="ORF">CFK40_02475</name>
</gene>
<evidence type="ECO:0000259" key="6">
    <source>
        <dbReference type="PROSITE" id="PS50937"/>
    </source>
</evidence>
<accession>A0A221M8J2</accession>
<dbReference type="InterPro" id="IPR029063">
    <property type="entry name" value="SAM-dependent_MTases_sf"/>
</dbReference>
<dbReference type="Pfam" id="PF13411">
    <property type="entry name" value="MerR_1"/>
    <property type="match status" value="1"/>
</dbReference>
<keyword evidence="4" id="KW-0804">Transcription</keyword>
<name>A0A221M8J2_9BACI</name>
<keyword evidence="8" id="KW-1185">Reference proteome</keyword>
<evidence type="ECO:0000256" key="5">
    <source>
        <dbReference type="SAM" id="Phobius"/>
    </source>
</evidence>
<dbReference type="PANTHER" id="PTHR30204:SF69">
    <property type="entry name" value="MERR-FAMILY TRANSCRIPTIONAL REGULATOR"/>
    <property type="match status" value="1"/>
</dbReference>
<dbReference type="GO" id="GO:0003677">
    <property type="term" value="F:DNA binding"/>
    <property type="evidence" value="ECO:0007669"/>
    <property type="project" value="UniProtKB-KW"/>
</dbReference>
<dbReference type="InterPro" id="IPR041698">
    <property type="entry name" value="Methyltransf_25"/>
</dbReference>